<gene>
    <name evidence="8" type="ORF">B0I32_124227</name>
</gene>
<feature type="domain" description="OmpA-like" evidence="7">
    <location>
        <begin position="271"/>
        <end position="395"/>
    </location>
</feature>
<dbReference type="PROSITE" id="PS51123">
    <property type="entry name" value="OMPA_2"/>
    <property type="match status" value="1"/>
</dbReference>
<dbReference type="EMBL" id="PVNG01000024">
    <property type="protein sequence ID" value="PRX58239.1"/>
    <property type="molecule type" value="Genomic_DNA"/>
</dbReference>
<dbReference type="InterPro" id="IPR050330">
    <property type="entry name" value="Bact_OuterMem_StrucFunc"/>
</dbReference>
<dbReference type="Gene3D" id="3.30.1330.60">
    <property type="entry name" value="OmpA-like domain"/>
    <property type="match status" value="1"/>
</dbReference>
<name>A0A2T0ML27_9ACTN</name>
<dbReference type="InterPro" id="IPR036737">
    <property type="entry name" value="OmpA-like_sf"/>
</dbReference>
<feature type="signal peptide" evidence="6">
    <location>
        <begin position="1"/>
        <end position="22"/>
    </location>
</feature>
<keyword evidence="3" id="KW-0998">Cell outer membrane</keyword>
<protein>
    <submittedName>
        <fullName evidence="8">Outer membrane protein OmpA-like peptidoglycan-associated protein</fullName>
    </submittedName>
</protein>
<dbReference type="AlphaFoldDB" id="A0A2T0ML27"/>
<evidence type="ECO:0000256" key="6">
    <source>
        <dbReference type="SAM" id="SignalP"/>
    </source>
</evidence>
<keyword evidence="2 4" id="KW-0472">Membrane</keyword>
<dbReference type="PROSITE" id="PS51257">
    <property type="entry name" value="PROKAR_LIPOPROTEIN"/>
    <property type="match status" value="1"/>
</dbReference>
<dbReference type="PRINTS" id="PR01021">
    <property type="entry name" value="OMPADOMAIN"/>
</dbReference>
<evidence type="ECO:0000256" key="3">
    <source>
        <dbReference type="ARBA" id="ARBA00023237"/>
    </source>
</evidence>
<dbReference type="RefSeq" id="WP_219912317.1">
    <property type="nucleotide sequence ID" value="NZ_JBFAIB010000021.1"/>
</dbReference>
<evidence type="ECO:0000313" key="9">
    <source>
        <dbReference type="Proteomes" id="UP000238312"/>
    </source>
</evidence>
<dbReference type="SUPFAM" id="SSF103088">
    <property type="entry name" value="OmpA-like"/>
    <property type="match status" value="1"/>
</dbReference>
<feature type="region of interest" description="Disordered" evidence="5">
    <location>
        <begin position="312"/>
        <end position="336"/>
    </location>
</feature>
<evidence type="ECO:0000256" key="5">
    <source>
        <dbReference type="SAM" id="MobiDB-lite"/>
    </source>
</evidence>
<evidence type="ECO:0000313" key="8">
    <source>
        <dbReference type="EMBL" id="PRX58239.1"/>
    </source>
</evidence>
<keyword evidence="9" id="KW-1185">Reference proteome</keyword>
<organism evidence="8 9">
    <name type="scientific">Nonomuraea fuscirosea</name>
    <dbReference type="NCBI Taxonomy" id="1291556"/>
    <lineage>
        <taxon>Bacteria</taxon>
        <taxon>Bacillati</taxon>
        <taxon>Actinomycetota</taxon>
        <taxon>Actinomycetes</taxon>
        <taxon>Streptosporangiales</taxon>
        <taxon>Streptosporangiaceae</taxon>
        <taxon>Nonomuraea</taxon>
    </lineage>
</organism>
<feature type="compositionally biased region" description="Low complexity" evidence="5">
    <location>
        <begin position="32"/>
        <end position="68"/>
    </location>
</feature>
<feature type="region of interest" description="Disordered" evidence="5">
    <location>
        <begin position="23"/>
        <end position="80"/>
    </location>
</feature>
<dbReference type="Proteomes" id="UP000238312">
    <property type="component" value="Unassembled WGS sequence"/>
</dbReference>
<comment type="subcellular location">
    <subcellularLocation>
        <location evidence="1">Cell outer membrane</location>
    </subcellularLocation>
</comment>
<evidence type="ECO:0000256" key="1">
    <source>
        <dbReference type="ARBA" id="ARBA00004442"/>
    </source>
</evidence>
<keyword evidence="6" id="KW-0732">Signal</keyword>
<evidence type="ECO:0000256" key="4">
    <source>
        <dbReference type="PROSITE-ProRule" id="PRU00473"/>
    </source>
</evidence>
<evidence type="ECO:0000259" key="7">
    <source>
        <dbReference type="PROSITE" id="PS51123"/>
    </source>
</evidence>
<dbReference type="PANTHER" id="PTHR30329">
    <property type="entry name" value="STATOR ELEMENT OF FLAGELLAR MOTOR COMPLEX"/>
    <property type="match status" value="1"/>
</dbReference>
<evidence type="ECO:0000256" key="2">
    <source>
        <dbReference type="ARBA" id="ARBA00023136"/>
    </source>
</evidence>
<feature type="region of interest" description="Disordered" evidence="5">
    <location>
        <begin position="356"/>
        <end position="395"/>
    </location>
</feature>
<proteinExistence type="predicted"/>
<feature type="chain" id="PRO_5015487442" evidence="6">
    <location>
        <begin position="23"/>
        <end position="395"/>
    </location>
</feature>
<comment type="caution">
    <text evidence="8">The sequence shown here is derived from an EMBL/GenBank/DDBJ whole genome shotgun (WGS) entry which is preliminary data.</text>
</comment>
<reference evidence="8 9" key="1">
    <citation type="submission" date="2018-03" db="EMBL/GenBank/DDBJ databases">
        <title>Genomic Encyclopedia of Type Strains, Phase III (KMG-III): the genomes of soil and plant-associated and newly described type strains.</title>
        <authorList>
            <person name="Whitman W."/>
        </authorList>
    </citation>
    <scope>NUCLEOTIDE SEQUENCE [LARGE SCALE GENOMIC DNA]</scope>
    <source>
        <strain evidence="8 9">CGMCC 4.7104</strain>
    </source>
</reference>
<dbReference type="GO" id="GO:0009279">
    <property type="term" value="C:cell outer membrane"/>
    <property type="evidence" value="ECO:0007669"/>
    <property type="project" value="UniProtKB-SubCell"/>
</dbReference>
<dbReference type="InterPro" id="IPR006665">
    <property type="entry name" value="OmpA-like"/>
</dbReference>
<sequence length="395" mass="40406">MSRTLLVTPLLAMVLAACGVGATGGGGEERQTPAATGTAAGRTTASPARTAGTTGSPAASASPTGPEPSHCPNGELIPAVDSPAVHADPVVIPEAKLGGTTIPAVTIPGVDIPALHIPAQCTEIAPAPGGCLGAASIPPVSIPAVEIPPVEIPGVNAGGIKLDPVRAEGRRAEGKHAEGVSTPEVCQVKPKNGGIVPFVIRPFIIRPFIIRSFVIRSSIIRPSACNEQNECLPAVEVPAVEVPGVEVPGVEIPGAELKGYEVGESEVLEGEDSIAFSIRADVLFDFDSATVKPGAAAELRRVAREIGKKAGPDARIDVDGHTDGKGEDAHNQPLSERRARAVVEWLADEGGLDRSRLKARGYGESKPIAPNTKADGSDNPAGRAKNRRVVVSTAT</sequence>
<dbReference type="PANTHER" id="PTHR30329:SF21">
    <property type="entry name" value="LIPOPROTEIN YIAD-RELATED"/>
    <property type="match status" value="1"/>
</dbReference>
<dbReference type="InterPro" id="IPR006664">
    <property type="entry name" value="OMP_bac"/>
</dbReference>
<dbReference type="Pfam" id="PF00691">
    <property type="entry name" value="OmpA"/>
    <property type="match status" value="1"/>
</dbReference>
<dbReference type="CDD" id="cd07185">
    <property type="entry name" value="OmpA_C-like"/>
    <property type="match status" value="1"/>
</dbReference>
<accession>A0A2T0ML27</accession>